<proteinExistence type="predicted"/>
<reference evidence="2 3" key="1">
    <citation type="submission" date="2019-12" db="EMBL/GenBank/DDBJ databases">
        <title>Spirosoma sp. HMF4905 genome sequencing and assembly.</title>
        <authorList>
            <person name="Kang H."/>
            <person name="Cha I."/>
            <person name="Kim H."/>
            <person name="Joh K."/>
        </authorList>
    </citation>
    <scope>NUCLEOTIDE SEQUENCE [LARGE SCALE GENOMIC DNA]</scope>
    <source>
        <strain evidence="2 3">HMF4905</strain>
    </source>
</reference>
<organism evidence="2 3">
    <name type="scientific">Spirosoma arboris</name>
    <dbReference type="NCBI Taxonomy" id="2682092"/>
    <lineage>
        <taxon>Bacteria</taxon>
        <taxon>Pseudomonadati</taxon>
        <taxon>Bacteroidota</taxon>
        <taxon>Cytophagia</taxon>
        <taxon>Cytophagales</taxon>
        <taxon>Cytophagaceae</taxon>
        <taxon>Spirosoma</taxon>
    </lineage>
</organism>
<keyword evidence="1" id="KW-1133">Transmembrane helix</keyword>
<dbReference type="Proteomes" id="UP000436006">
    <property type="component" value="Unassembled WGS sequence"/>
</dbReference>
<keyword evidence="1" id="KW-0812">Transmembrane</keyword>
<keyword evidence="3" id="KW-1185">Reference proteome</keyword>
<gene>
    <name evidence="2" type="ORF">GO755_07720</name>
</gene>
<name>A0A7K1S8J3_9BACT</name>
<dbReference type="AlphaFoldDB" id="A0A7K1S8J3"/>
<dbReference type="EMBL" id="WPIN01000003">
    <property type="protein sequence ID" value="MVM29916.1"/>
    <property type="molecule type" value="Genomic_DNA"/>
</dbReference>
<protein>
    <submittedName>
        <fullName evidence="2">Uncharacterized protein</fullName>
    </submittedName>
</protein>
<evidence type="ECO:0000313" key="2">
    <source>
        <dbReference type="EMBL" id="MVM29916.1"/>
    </source>
</evidence>
<evidence type="ECO:0000256" key="1">
    <source>
        <dbReference type="SAM" id="Phobius"/>
    </source>
</evidence>
<dbReference type="RefSeq" id="WP_157584179.1">
    <property type="nucleotide sequence ID" value="NZ_WPIN01000003.1"/>
</dbReference>
<evidence type="ECO:0000313" key="3">
    <source>
        <dbReference type="Proteomes" id="UP000436006"/>
    </source>
</evidence>
<keyword evidence="1" id="KW-0472">Membrane</keyword>
<comment type="caution">
    <text evidence="2">The sequence shown here is derived from an EMBL/GenBank/DDBJ whole genome shotgun (WGS) entry which is preliminary data.</text>
</comment>
<feature type="transmembrane region" description="Helical" evidence="1">
    <location>
        <begin position="6"/>
        <end position="32"/>
    </location>
</feature>
<sequence>MIKLLLSLPILISGALFLGFWLLLAIIALTFIMSPFLSLLDKYSNSFKTPSKYCDYGSN</sequence>
<accession>A0A7K1S8J3</accession>